<keyword evidence="6" id="KW-0573">Peptidoglycan synthesis</keyword>
<feature type="transmembrane region" description="Helical" evidence="16">
    <location>
        <begin position="182"/>
        <end position="199"/>
    </location>
</feature>
<dbReference type="PANTHER" id="PTHR30474">
    <property type="entry name" value="CELL CYCLE PROTEIN"/>
    <property type="match status" value="1"/>
</dbReference>
<keyword evidence="4 16" id="KW-0812">Transmembrane</keyword>
<dbReference type="PANTHER" id="PTHR30474:SF2">
    <property type="entry name" value="PEPTIDOGLYCAN GLYCOSYLTRANSFERASE FTSW-RELATED"/>
    <property type="match status" value="1"/>
</dbReference>
<dbReference type="GO" id="GO:0009252">
    <property type="term" value="P:peptidoglycan biosynthetic process"/>
    <property type="evidence" value="ECO:0007669"/>
    <property type="project" value="UniProtKB-KW"/>
</dbReference>
<keyword evidence="7 16" id="KW-1133">Transmembrane helix</keyword>
<dbReference type="RefSeq" id="WP_284350936.1">
    <property type="nucleotide sequence ID" value="NZ_BRXS01000004.1"/>
</dbReference>
<comment type="caution">
    <text evidence="17">The sequence shown here is derived from an EMBL/GenBank/DDBJ whole genome shotgun (WGS) entry which is preliminary data.</text>
</comment>
<evidence type="ECO:0000256" key="6">
    <source>
        <dbReference type="ARBA" id="ARBA00022984"/>
    </source>
</evidence>
<feature type="transmembrane region" description="Helical" evidence="16">
    <location>
        <begin position="312"/>
        <end position="332"/>
    </location>
</feature>
<dbReference type="EC" id="2.4.99.28" evidence="14"/>
<evidence type="ECO:0000256" key="14">
    <source>
        <dbReference type="ARBA" id="ARBA00044770"/>
    </source>
</evidence>
<evidence type="ECO:0000256" key="1">
    <source>
        <dbReference type="ARBA" id="ARBA00004141"/>
    </source>
</evidence>
<keyword evidence="3" id="KW-0808">Transferase</keyword>
<gene>
    <name evidence="17" type="primary">ftsW</name>
    <name evidence="17" type="ORF">rosag_29990</name>
</gene>
<dbReference type="GO" id="GO:0015648">
    <property type="term" value="F:lipid-linked peptidoglycan transporter activity"/>
    <property type="evidence" value="ECO:0007669"/>
    <property type="project" value="TreeGrafter"/>
</dbReference>
<evidence type="ECO:0000256" key="12">
    <source>
        <dbReference type="ARBA" id="ARBA00041185"/>
    </source>
</evidence>
<feature type="transmembrane region" description="Helical" evidence="16">
    <location>
        <begin position="142"/>
        <end position="162"/>
    </location>
</feature>
<protein>
    <recommendedName>
        <fullName evidence="12">Probable peptidoglycan glycosyltransferase FtsW</fullName>
        <ecNumber evidence="14">2.4.99.28</ecNumber>
    </recommendedName>
    <alternativeName>
        <fullName evidence="13">Cell division protein FtsW</fullName>
    </alternativeName>
    <alternativeName>
        <fullName evidence="10">Cell wall polymerase</fullName>
    </alternativeName>
    <alternativeName>
        <fullName evidence="9">Peptidoglycan polymerase</fullName>
    </alternativeName>
</protein>
<dbReference type="GO" id="GO:0008955">
    <property type="term" value="F:peptidoglycan glycosyltransferase activity"/>
    <property type="evidence" value="ECO:0007669"/>
    <property type="project" value="UniProtKB-EC"/>
</dbReference>
<feature type="transmembrane region" description="Helical" evidence="16">
    <location>
        <begin position="206"/>
        <end position="239"/>
    </location>
</feature>
<dbReference type="AlphaFoldDB" id="A0AA37V7D7"/>
<comment type="catalytic activity">
    <reaction evidence="15">
        <text>[GlcNAc-(1-&gt;4)-Mur2Ac(oyl-L-Ala-gamma-D-Glu-L-Lys-D-Ala-D-Ala)](n)-di-trans,octa-cis-undecaprenyl diphosphate + beta-D-GlcNAc-(1-&gt;4)-Mur2Ac(oyl-L-Ala-gamma-D-Glu-L-Lys-D-Ala-D-Ala)-di-trans,octa-cis-undecaprenyl diphosphate = [GlcNAc-(1-&gt;4)-Mur2Ac(oyl-L-Ala-gamma-D-Glu-L-Lys-D-Ala-D-Ala)](n+1)-di-trans,octa-cis-undecaprenyl diphosphate + di-trans,octa-cis-undecaprenyl diphosphate + H(+)</text>
        <dbReference type="Rhea" id="RHEA:23708"/>
        <dbReference type="Rhea" id="RHEA-COMP:9602"/>
        <dbReference type="Rhea" id="RHEA-COMP:9603"/>
        <dbReference type="ChEBI" id="CHEBI:15378"/>
        <dbReference type="ChEBI" id="CHEBI:58405"/>
        <dbReference type="ChEBI" id="CHEBI:60033"/>
        <dbReference type="ChEBI" id="CHEBI:78435"/>
        <dbReference type="EC" id="2.4.99.28"/>
    </reaction>
</comment>
<keyword evidence="8 16" id="KW-0472">Membrane</keyword>
<keyword evidence="2" id="KW-0328">Glycosyltransferase</keyword>
<evidence type="ECO:0000256" key="13">
    <source>
        <dbReference type="ARBA" id="ARBA00041418"/>
    </source>
</evidence>
<accession>A0AA37V7D7</accession>
<dbReference type="GO" id="GO:0051301">
    <property type="term" value="P:cell division"/>
    <property type="evidence" value="ECO:0007669"/>
    <property type="project" value="InterPro"/>
</dbReference>
<evidence type="ECO:0000256" key="9">
    <source>
        <dbReference type="ARBA" id="ARBA00032370"/>
    </source>
</evidence>
<dbReference type="Pfam" id="PF01098">
    <property type="entry name" value="FTSW_RODA_SPOVE"/>
    <property type="match status" value="1"/>
</dbReference>
<sequence length="417" mass="45233">MTTAAARGLEPVAVGSYDRRSAPRQETIPLNRDQIRERWRMGVEARALVLVTAVLLAFGLAVLYSASAIAAVQEGRGSAHYFLKQLSGIAVGAVAFAIVAKVDAEKWREWAWPLMGIAIFTMLLTVLPFTKSIAPPIHGSRRFLFGGSLQPSEFAKLAIIVWTSMLLVKKQETGQLRRLSKGMLPFLLVVGLLAVLAALEPDLSVAMMFVMIMAIILFAGGVRIGHFIALGIMGIPVLWHELERLNYVVQRLLAFLGTSDARAEISYQLKQSLVAVGSGGLLGTGFGQGRQQYGFLPFPYSDFIGSNIGEEWGFVGLTLLTAAYALYTYLGFRIARQARTRFQQLLAVGLTMMMALTAYLHLGVVIGLLPTTGLTLPFISYGRSNLVLSLLMTGLLVNVGSERQRVVGESATNPLGA</sequence>
<reference evidence="17" key="1">
    <citation type="submission" date="2022-08" db="EMBL/GenBank/DDBJ databases">
        <title>Draft genome sequencing of Roseisolibacter agri AW1220.</title>
        <authorList>
            <person name="Tobiishi Y."/>
            <person name="Tonouchi A."/>
        </authorList>
    </citation>
    <scope>NUCLEOTIDE SEQUENCE</scope>
    <source>
        <strain evidence="17">AW1220</strain>
    </source>
</reference>
<dbReference type="EMBL" id="BRXS01000004">
    <property type="protein sequence ID" value="GLC26486.1"/>
    <property type="molecule type" value="Genomic_DNA"/>
</dbReference>
<evidence type="ECO:0000256" key="11">
    <source>
        <dbReference type="ARBA" id="ARBA00038053"/>
    </source>
</evidence>
<proteinExistence type="inferred from homology"/>
<evidence type="ECO:0000313" key="17">
    <source>
        <dbReference type="EMBL" id="GLC26486.1"/>
    </source>
</evidence>
<feature type="transmembrane region" description="Helical" evidence="16">
    <location>
        <begin position="381"/>
        <end position="400"/>
    </location>
</feature>
<evidence type="ECO:0000256" key="16">
    <source>
        <dbReference type="SAM" id="Phobius"/>
    </source>
</evidence>
<dbReference type="Proteomes" id="UP001161325">
    <property type="component" value="Unassembled WGS sequence"/>
</dbReference>
<evidence type="ECO:0000256" key="2">
    <source>
        <dbReference type="ARBA" id="ARBA00022676"/>
    </source>
</evidence>
<feature type="transmembrane region" description="Helical" evidence="16">
    <location>
        <begin position="81"/>
        <end position="99"/>
    </location>
</feature>
<feature type="transmembrane region" description="Helical" evidence="16">
    <location>
        <begin position="344"/>
        <end position="369"/>
    </location>
</feature>
<evidence type="ECO:0000256" key="3">
    <source>
        <dbReference type="ARBA" id="ARBA00022679"/>
    </source>
</evidence>
<name>A0AA37V7D7_9BACT</name>
<comment type="similarity">
    <text evidence="11">Belongs to the SEDS family. FtsW subfamily.</text>
</comment>
<evidence type="ECO:0000256" key="10">
    <source>
        <dbReference type="ARBA" id="ARBA00033270"/>
    </source>
</evidence>
<evidence type="ECO:0000256" key="8">
    <source>
        <dbReference type="ARBA" id="ARBA00023136"/>
    </source>
</evidence>
<evidence type="ECO:0000256" key="4">
    <source>
        <dbReference type="ARBA" id="ARBA00022692"/>
    </source>
</evidence>
<evidence type="ECO:0000256" key="7">
    <source>
        <dbReference type="ARBA" id="ARBA00022989"/>
    </source>
</evidence>
<evidence type="ECO:0000256" key="15">
    <source>
        <dbReference type="ARBA" id="ARBA00049902"/>
    </source>
</evidence>
<evidence type="ECO:0000313" key="18">
    <source>
        <dbReference type="Proteomes" id="UP001161325"/>
    </source>
</evidence>
<organism evidence="17 18">
    <name type="scientific">Roseisolibacter agri</name>
    <dbReference type="NCBI Taxonomy" id="2014610"/>
    <lineage>
        <taxon>Bacteria</taxon>
        <taxon>Pseudomonadati</taxon>
        <taxon>Gemmatimonadota</taxon>
        <taxon>Gemmatimonadia</taxon>
        <taxon>Gemmatimonadales</taxon>
        <taxon>Gemmatimonadaceae</taxon>
        <taxon>Roseisolibacter</taxon>
    </lineage>
</organism>
<dbReference type="GO" id="GO:0008360">
    <property type="term" value="P:regulation of cell shape"/>
    <property type="evidence" value="ECO:0007669"/>
    <property type="project" value="UniProtKB-KW"/>
</dbReference>
<evidence type="ECO:0000256" key="5">
    <source>
        <dbReference type="ARBA" id="ARBA00022960"/>
    </source>
</evidence>
<dbReference type="InterPro" id="IPR001182">
    <property type="entry name" value="FtsW/RodA"/>
</dbReference>
<dbReference type="GO" id="GO:0032153">
    <property type="term" value="C:cell division site"/>
    <property type="evidence" value="ECO:0007669"/>
    <property type="project" value="TreeGrafter"/>
</dbReference>
<feature type="transmembrane region" description="Helical" evidence="16">
    <location>
        <begin position="47"/>
        <end position="69"/>
    </location>
</feature>
<keyword evidence="5" id="KW-0133">Cell shape</keyword>
<dbReference type="GO" id="GO:0005886">
    <property type="term" value="C:plasma membrane"/>
    <property type="evidence" value="ECO:0007669"/>
    <property type="project" value="TreeGrafter"/>
</dbReference>
<keyword evidence="18" id="KW-1185">Reference proteome</keyword>
<feature type="transmembrane region" description="Helical" evidence="16">
    <location>
        <begin position="111"/>
        <end position="130"/>
    </location>
</feature>
<comment type="subcellular location">
    <subcellularLocation>
        <location evidence="1">Membrane</location>
        <topology evidence="1">Multi-pass membrane protein</topology>
    </subcellularLocation>
</comment>